<reference evidence="2" key="1">
    <citation type="submission" date="2019-03" db="EMBL/GenBank/DDBJ databases">
        <title>Complete genome of Methylacidiphilum kamchatkense Kam1.</title>
        <authorList>
            <person name="Kruse T."/>
            <person name="Murarilal Ratnadevi C."/>
            <person name="Erikstad H.-A."/>
            <person name="Birkeland N.-K."/>
        </authorList>
    </citation>
    <scope>NUCLEOTIDE SEQUENCE [LARGE SCALE GENOMIC DNA]</scope>
    <source>
        <strain evidence="2">kam1</strain>
    </source>
</reference>
<protein>
    <submittedName>
        <fullName evidence="1">Uncharacterized protein</fullName>
    </submittedName>
</protein>
<dbReference type="Proteomes" id="UP000315925">
    <property type="component" value="Chromosome"/>
</dbReference>
<dbReference type="KEGG" id="mkc:kam1_2014"/>
<name>A0A516TPU1_9BACT</name>
<proteinExistence type="predicted"/>
<gene>
    <name evidence="1" type="ORF">kam1_2014</name>
</gene>
<dbReference type="EMBL" id="CP037899">
    <property type="protein sequence ID" value="QDQ43224.1"/>
    <property type="molecule type" value="Genomic_DNA"/>
</dbReference>
<evidence type="ECO:0000313" key="1">
    <source>
        <dbReference type="EMBL" id="QDQ43224.1"/>
    </source>
</evidence>
<accession>A0A516TPU1</accession>
<dbReference type="AlphaFoldDB" id="A0A516TPU1"/>
<evidence type="ECO:0000313" key="2">
    <source>
        <dbReference type="Proteomes" id="UP000315925"/>
    </source>
</evidence>
<organism evidence="1 2">
    <name type="scientific">Methylacidiphilum kamchatkense Kam1</name>
    <dbReference type="NCBI Taxonomy" id="1202785"/>
    <lineage>
        <taxon>Bacteria</taxon>
        <taxon>Pseudomonadati</taxon>
        <taxon>Verrucomicrobiota</taxon>
        <taxon>Methylacidiphilae</taxon>
        <taxon>Methylacidiphilales</taxon>
        <taxon>Methylacidiphilaceae</taxon>
        <taxon>Methylacidiphilum (ex Ratnadevi et al. 2023)</taxon>
    </lineage>
</organism>
<sequence>MKSQTIKQFIDHHFRHFNAASLKEAAKGYVRHIESGGKMMIALGEL</sequence>